<proteinExistence type="predicted"/>
<dbReference type="EMBL" id="JAMQBK010000042">
    <property type="protein sequence ID" value="MCM2372208.1"/>
    <property type="molecule type" value="Genomic_DNA"/>
</dbReference>
<dbReference type="GO" id="GO:0016757">
    <property type="term" value="F:glycosyltransferase activity"/>
    <property type="evidence" value="ECO:0007669"/>
    <property type="project" value="UniProtKB-KW"/>
</dbReference>
<dbReference type="SUPFAM" id="SSF53756">
    <property type="entry name" value="UDP-Glycosyltransferase/glycogen phosphorylase"/>
    <property type="match status" value="1"/>
</dbReference>
<keyword evidence="3" id="KW-1185">Reference proteome</keyword>
<evidence type="ECO:0000259" key="1">
    <source>
        <dbReference type="Pfam" id="PF00534"/>
    </source>
</evidence>
<keyword evidence="2" id="KW-0808">Transferase</keyword>
<feature type="domain" description="Glycosyl transferase family 1" evidence="1">
    <location>
        <begin position="205"/>
        <end position="272"/>
    </location>
</feature>
<gene>
    <name evidence="2" type="ORF">NB063_16500</name>
</gene>
<dbReference type="Pfam" id="PF00534">
    <property type="entry name" value="Glycos_transf_1"/>
    <property type="match status" value="1"/>
</dbReference>
<organism evidence="2 3">
    <name type="scientific">Aporhodopirellula aestuarii</name>
    <dbReference type="NCBI Taxonomy" id="2950107"/>
    <lineage>
        <taxon>Bacteria</taxon>
        <taxon>Pseudomonadati</taxon>
        <taxon>Planctomycetota</taxon>
        <taxon>Planctomycetia</taxon>
        <taxon>Pirellulales</taxon>
        <taxon>Pirellulaceae</taxon>
        <taxon>Aporhodopirellula</taxon>
    </lineage>
</organism>
<dbReference type="PANTHER" id="PTHR12526">
    <property type="entry name" value="GLYCOSYLTRANSFERASE"/>
    <property type="match status" value="1"/>
</dbReference>
<accession>A0ABT0U5K9</accession>
<sequence>MNASQIEKLQPNRATDRVNIVARKNGVGIDRDVKLIEDALRDSVEVAWNEYRGLDSFWSGVTRSLFQTSRGESPCLHLMAERVPRSVATLAGKVALIPNQERFPRRHLSRLRHVDRVLCKTRHAYEIFSQHARAVTYIGFTSEDRNLPDVSADYQRFFHLAGKSTLKGTSTLVDVWSRHPEWPELTIVQSASNAPASVPPNVRLLTNYLEDSELREMQNCHGVHLCPSLSEGWGHYIVEGMSCGAVVVTTDGPPMNELVTEERGIVVPWNDSQPRHLGTNWHVDPAALEATIERLLLMPDGEKCRLGANAQQWFEMNHEGFQSRFREVVRELLAEVNSG</sequence>
<dbReference type="RefSeq" id="WP_250929841.1">
    <property type="nucleotide sequence ID" value="NZ_JAMQBK010000042.1"/>
</dbReference>
<name>A0ABT0U5K9_9BACT</name>
<protein>
    <submittedName>
        <fullName evidence="2">Glycosyltransferase</fullName>
        <ecNumber evidence="2">2.4.-.-</ecNumber>
    </submittedName>
</protein>
<comment type="caution">
    <text evidence="2">The sequence shown here is derived from an EMBL/GenBank/DDBJ whole genome shotgun (WGS) entry which is preliminary data.</text>
</comment>
<dbReference type="Proteomes" id="UP001202961">
    <property type="component" value="Unassembled WGS sequence"/>
</dbReference>
<dbReference type="InterPro" id="IPR001296">
    <property type="entry name" value="Glyco_trans_1"/>
</dbReference>
<reference evidence="2 3" key="1">
    <citation type="journal article" date="2022" name="Syst. Appl. Microbiol.">
        <title>Rhodopirellula aestuarii sp. nov., a novel member of the genus Rhodopirellula isolated from brackish sediments collected in the Tagus River estuary, Portugal.</title>
        <authorList>
            <person name="Vitorino I.R."/>
            <person name="Klimek D."/>
            <person name="Calusinska M."/>
            <person name="Lobo-da-Cunha A."/>
            <person name="Vasconcelos V."/>
            <person name="Lage O.M."/>
        </authorList>
    </citation>
    <scope>NUCLEOTIDE SEQUENCE [LARGE SCALE GENOMIC DNA]</scope>
    <source>
        <strain evidence="2 3">ICT_H3.1</strain>
    </source>
</reference>
<evidence type="ECO:0000313" key="3">
    <source>
        <dbReference type="Proteomes" id="UP001202961"/>
    </source>
</evidence>
<evidence type="ECO:0000313" key="2">
    <source>
        <dbReference type="EMBL" id="MCM2372208.1"/>
    </source>
</evidence>
<dbReference type="EC" id="2.4.-.-" evidence="2"/>
<dbReference type="Gene3D" id="3.40.50.2000">
    <property type="entry name" value="Glycogen Phosphorylase B"/>
    <property type="match status" value="1"/>
</dbReference>
<keyword evidence="2" id="KW-0328">Glycosyltransferase</keyword>